<gene>
    <name evidence="3" type="ORF">SEV965_LOCUS12316</name>
</gene>
<dbReference type="EMBL" id="CAJNOU010000556">
    <property type="protein sequence ID" value="CAF1031165.1"/>
    <property type="molecule type" value="Genomic_DNA"/>
</dbReference>
<proteinExistence type="predicted"/>
<dbReference type="Proteomes" id="UP000663889">
    <property type="component" value="Unassembled WGS sequence"/>
</dbReference>
<evidence type="ECO:0000313" key="3">
    <source>
        <dbReference type="EMBL" id="CAF1031165.1"/>
    </source>
</evidence>
<name>A0A814J2V2_9BILA</name>
<evidence type="ECO:0000313" key="4">
    <source>
        <dbReference type="Proteomes" id="UP000663889"/>
    </source>
</evidence>
<dbReference type="AlphaFoldDB" id="A0A814J2V2"/>
<dbReference type="PROSITE" id="PS50181">
    <property type="entry name" value="FBOX"/>
    <property type="match status" value="1"/>
</dbReference>
<dbReference type="Pfam" id="PF07004">
    <property type="entry name" value="SHIPPO-rpt"/>
    <property type="match status" value="2"/>
</dbReference>
<evidence type="ECO:0000256" key="1">
    <source>
        <dbReference type="SAM" id="MobiDB-lite"/>
    </source>
</evidence>
<sequence length="741" mass="86068">MNNLNNNYLNILDLPNEILFIIFQKLNTIDVFHSFVDVNPRFNRLVFDSIYIHDLNMTTIMDTTSLYDQTSLIDPKVLLRICEKFLPRIHNQIYKLTVEEYSINQILLASNYPQLYSLSFINFQEEILYQYLTDNLILRDLTKQITHLNIDIKETIKHDSKIGSKIFTLILSLCKKLIVLNFCHMFPTRNYSPSLFYLLWENCISSTLIKLKINVSTLVDCLYLLDGPLICLSTLIINVSSTFCPLEYINPTKKLPKLKYFSFTAPNYTRHYDDLILPLLRRMINLEELKLYLTVVRSGSTYIDGIQLYEQFLIYMTQLKKFTFNITTIVSFRTVRLKLQSNEDIQRSFIGRGYQQVASYIYIHPKPFLSDGECHIYSLAYGFEYFVKLNNSFQGGMFHKVRQLKMNDGIPFENKLFKVISQDFPFLEFLYISNDYPQKDNQHSSTLITFPYLKFLHLKWAHIDYAKLFLLKKNIHLSRLSNLSIEYKSLITITNNFTNDATQFNFDKLKSLDVCQSFVRPKNFHQYFPLEKPVFLHPITGHFIVKYAEDNGSPSPCSYVLPRKSCREKNAPAYTFGTRCLVEKKGGSRTAWQKQWFANSNPFTTKVDFNRECAWPTPFHYYVQPTLGLQTTKPTFPAWSIATRLQDSPTLISDKNPAPDTYDTTTAFRKLTAKSTPITLKSRIGGTKITTNQSIDITPGPGAHDDSKFLSNRRSSPKHSFGKRIPASLCQDPYVNVIPSI</sequence>
<reference evidence="3" key="1">
    <citation type="submission" date="2021-02" db="EMBL/GenBank/DDBJ databases">
        <authorList>
            <person name="Nowell W R."/>
        </authorList>
    </citation>
    <scope>NUCLEOTIDE SEQUENCE</scope>
</reference>
<dbReference type="Pfam" id="PF00646">
    <property type="entry name" value="F-box"/>
    <property type="match status" value="1"/>
</dbReference>
<feature type="domain" description="F-box" evidence="2">
    <location>
        <begin position="8"/>
        <end position="55"/>
    </location>
</feature>
<organism evidence="3 4">
    <name type="scientific">Rotaria sordida</name>
    <dbReference type="NCBI Taxonomy" id="392033"/>
    <lineage>
        <taxon>Eukaryota</taxon>
        <taxon>Metazoa</taxon>
        <taxon>Spiralia</taxon>
        <taxon>Gnathifera</taxon>
        <taxon>Rotifera</taxon>
        <taxon>Eurotatoria</taxon>
        <taxon>Bdelloidea</taxon>
        <taxon>Philodinida</taxon>
        <taxon>Philodinidae</taxon>
        <taxon>Rotaria</taxon>
    </lineage>
</organism>
<feature type="region of interest" description="Disordered" evidence="1">
    <location>
        <begin position="691"/>
        <end position="723"/>
    </location>
</feature>
<evidence type="ECO:0000259" key="2">
    <source>
        <dbReference type="PROSITE" id="PS50181"/>
    </source>
</evidence>
<protein>
    <recommendedName>
        <fullName evidence="2">F-box domain-containing protein</fullName>
    </recommendedName>
</protein>
<accession>A0A814J2V2</accession>
<dbReference type="InterPro" id="IPR010736">
    <property type="entry name" value="SHIPPO-rpt"/>
</dbReference>
<comment type="caution">
    <text evidence="3">The sequence shown here is derived from an EMBL/GenBank/DDBJ whole genome shotgun (WGS) entry which is preliminary data.</text>
</comment>
<dbReference type="InterPro" id="IPR001810">
    <property type="entry name" value="F-box_dom"/>
</dbReference>